<comment type="caution">
    <text evidence="1">The sequence shown here is derived from an EMBL/GenBank/DDBJ whole genome shotgun (WGS) entry which is preliminary data.</text>
</comment>
<keyword evidence="2" id="KW-1185">Reference proteome</keyword>
<dbReference type="EMBL" id="JAXCGZ010019414">
    <property type="protein sequence ID" value="KAK7066117.1"/>
    <property type="molecule type" value="Genomic_DNA"/>
</dbReference>
<name>A0AAN8WHA5_HALRR</name>
<feature type="non-terminal residue" evidence="1">
    <location>
        <position position="70"/>
    </location>
</feature>
<gene>
    <name evidence="1" type="ORF">SK128_023350</name>
</gene>
<dbReference type="AlphaFoldDB" id="A0AAN8WHA5"/>
<organism evidence="1 2">
    <name type="scientific">Halocaridina rubra</name>
    <name type="common">Hawaiian red shrimp</name>
    <dbReference type="NCBI Taxonomy" id="373956"/>
    <lineage>
        <taxon>Eukaryota</taxon>
        <taxon>Metazoa</taxon>
        <taxon>Ecdysozoa</taxon>
        <taxon>Arthropoda</taxon>
        <taxon>Crustacea</taxon>
        <taxon>Multicrustacea</taxon>
        <taxon>Malacostraca</taxon>
        <taxon>Eumalacostraca</taxon>
        <taxon>Eucarida</taxon>
        <taxon>Decapoda</taxon>
        <taxon>Pleocyemata</taxon>
        <taxon>Caridea</taxon>
        <taxon>Atyoidea</taxon>
        <taxon>Atyidae</taxon>
        <taxon>Halocaridina</taxon>
    </lineage>
</organism>
<sequence length="70" mass="7874">MLAWAKDKEKVPSPICTIHPLDAANNLLDTKQRYVKIPEDGMEHYSVSTAFGSLPPDFFSELTPQTFHTP</sequence>
<protein>
    <submittedName>
        <fullName evidence="1">Uncharacterized protein</fullName>
    </submittedName>
</protein>
<proteinExistence type="predicted"/>
<evidence type="ECO:0000313" key="1">
    <source>
        <dbReference type="EMBL" id="KAK7066117.1"/>
    </source>
</evidence>
<dbReference type="Proteomes" id="UP001381693">
    <property type="component" value="Unassembled WGS sequence"/>
</dbReference>
<accession>A0AAN8WHA5</accession>
<reference evidence="1 2" key="1">
    <citation type="submission" date="2023-11" db="EMBL/GenBank/DDBJ databases">
        <title>Halocaridina rubra genome assembly.</title>
        <authorList>
            <person name="Smith C."/>
        </authorList>
    </citation>
    <scope>NUCLEOTIDE SEQUENCE [LARGE SCALE GENOMIC DNA]</scope>
    <source>
        <strain evidence="1">EP-1</strain>
        <tissue evidence="1">Whole</tissue>
    </source>
</reference>
<evidence type="ECO:0000313" key="2">
    <source>
        <dbReference type="Proteomes" id="UP001381693"/>
    </source>
</evidence>